<keyword evidence="4" id="KW-1185">Reference proteome</keyword>
<dbReference type="PANTHER" id="PTHR47027">
    <property type="entry name" value="REVERSE TRANSCRIPTASE DOMAIN-CONTAINING PROTEIN"/>
    <property type="match status" value="1"/>
</dbReference>
<evidence type="ECO:0000259" key="2">
    <source>
        <dbReference type="PROSITE" id="PS50878"/>
    </source>
</evidence>
<feature type="domain" description="Reverse transcriptase" evidence="2">
    <location>
        <begin position="24"/>
        <end position="282"/>
    </location>
</feature>
<evidence type="ECO:0000313" key="3">
    <source>
        <dbReference type="EMBL" id="OLP78128.1"/>
    </source>
</evidence>
<dbReference type="InterPro" id="IPR000477">
    <property type="entry name" value="RT_dom"/>
</dbReference>
<evidence type="ECO:0000313" key="4">
    <source>
        <dbReference type="Proteomes" id="UP000186817"/>
    </source>
</evidence>
<evidence type="ECO:0000256" key="1">
    <source>
        <dbReference type="SAM" id="MobiDB-lite"/>
    </source>
</evidence>
<protein>
    <submittedName>
        <fullName evidence="3">Retrovirus-related Pol polyprotein from type-2 retrotransposable element R2DM</fullName>
    </submittedName>
</protein>
<dbReference type="EMBL" id="LSRX01001658">
    <property type="protein sequence ID" value="OLP78128.1"/>
    <property type="molecule type" value="Genomic_DNA"/>
</dbReference>
<proteinExistence type="predicted"/>
<organism evidence="3 4">
    <name type="scientific">Symbiodinium microadriaticum</name>
    <name type="common">Dinoflagellate</name>
    <name type="synonym">Zooxanthella microadriatica</name>
    <dbReference type="NCBI Taxonomy" id="2951"/>
    <lineage>
        <taxon>Eukaryota</taxon>
        <taxon>Sar</taxon>
        <taxon>Alveolata</taxon>
        <taxon>Dinophyceae</taxon>
        <taxon>Suessiales</taxon>
        <taxon>Symbiodiniaceae</taxon>
        <taxon>Symbiodinium</taxon>
    </lineage>
</organism>
<gene>
    <name evidence="3" type="primary">pol</name>
    <name evidence="3" type="ORF">AK812_SmicGene41732</name>
</gene>
<dbReference type="AlphaFoldDB" id="A0A1Q9C5D0"/>
<name>A0A1Q9C5D0_SYMMI</name>
<dbReference type="Proteomes" id="UP000186817">
    <property type="component" value="Unassembled WGS sequence"/>
</dbReference>
<dbReference type="PANTHER" id="PTHR47027:SF20">
    <property type="entry name" value="REVERSE TRANSCRIPTASE-LIKE PROTEIN WITH RNA-DIRECTED DNA POLYMERASE DOMAIN"/>
    <property type="match status" value="1"/>
</dbReference>
<accession>A0A1Q9C5D0</accession>
<sequence>MQRSTLIMENDDFWCHQLLRLFDDMLYTAKIPASIERGITVLLAKCTSPGDWSDTRPITLSSTLLKTFSQLLIGRVSHLVQGDSRLQWARRSRQGVELILSLRRLCRVAHDWGLTMYVAKLDIRKAFDSIYQEALAEQIEADVCDAGDKPWEGRAWAALIHAQHVEIFFRGETFSLQQSNGVRQGSPDSPIAFGRIVAKDLEKSISEASSSKPTTGEPPPENGGCFMDDSYLWSTSATHMQAMLTRIDTNFPKRGLDIHPVKTDIIDNQGGGTSFHIAGKTVLSKGPDHIIRVLGSPLSFHGLPAMLVAEMQSRGRRAFEKHRGTLMSSAPLKSRIKLHTILVRQSALWACETWNCCDFLLRSANSMQTAQVRSMMKLSRQPGETWYEWSARSLRRARLAIHQSKTQRWSSFILQQIWGLHGHVARGDPVTAAMLRWRNLEWWTVEQTIPVSWGGHRHAKRFNPHLDVDRQISAVAGNRWQALAQDRLAWDNLTDVFIDRYDVPWSSGGQGASPFLFALKARRPSCKNKGETSQDKLKDTADCFA</sequence>
<dbReference type="OrthoDB" id="442695at2759"/>
<dbReference type="Pfam" id="PF00078">
    <property type="entry name" value="RVT_1"/>
    <property type="match status" value="1"/>
</dbReference>
<reference evidence="3 4" key="1">
    <citation type="submission" date="2016-02" db="EMBL/GenBank/DDBJ databases">
        <title>Genome analysis of coral dinoflagellate symbionts highlights evolutionary adaptations to a symbiotic lifestyle.</title>
        <authorList>
            <person name="Aranda M."/>
            <person name="Li Y."/>
            <person name="Liew Y.J."/>
            <person name="Baumgarten S."/>
            <person name="Simakov O."/>
            <person name="Wilson M."/>
            <person name="Piel J."/>
            <person name="Ashoor H."/>
            <person name="Bougouffa S."/>
            <person name="Bajic V.B."/>
            <person name="Ryu T."/>
            <person name="Ravasi T."/>
            <person name="Bayer T."/>
            <person name="Micklem G."/>
            <person name="Kim H."/>
            <person name="Bhak J."/>
            <person name="Lajeunesse T.C."/>
            <person name="Voolstra C.R."/>
        </authorList>
    </citation>
    <scope>NUCLEOTIDE SEQUENCE [LARGE SCALE GENOMIC DNA]</scope>
    <source>
        <strain evidence="3 4">CCMP2467</strain>
    </source>
</reference>
<feature type="region of interest" description="Disordered" evidence="1">
    <location>
        <begin position="205"/>
        <end position="224"/>
    </location>
</feature>
<comment type="caution">
    <text evidence="3">The sequence shown here is derived from an EMBL/GenBank/DDBJ whole genome shotgun (WGS) entry which is preliminary data.</text>
</comment>
<dbReference type="PROSITE" id="PS50878">
    <property type="entry name" value="RT_POL"/>
    <property type="match status" value="1"/>
</dbReference>